<dbReference type="Pfam" id="PF03880">
    <property type="entry name" value="DbpA"/>
    <property type="match status" value="1"/>
</dbReference>
<feature type="domain" description="Helicase C-terminal" evidence="10">
    <location>
        <begin position="220"/>
        <end position="384"/>
    </location>
</feature>
<dbReference type="InterPro" id="IPR000629">
    <property type="entry name" value="RNA-helicase_DEAD-box_CS"/>
</dbReference>
<dbReference type="Pfam" id="PF00271">
    <property type="entry name" value="Helicase_C"/>
    <property type="match status" value="1"/>
</dbReference>
<dbReference type="GO" id="GO:0016787">
    <property type="term" value="F:hydrolase activity"/>
    <property type="evidence" value="ECO:0007669"/>
    <property type="project" value="UniProtKB-KW"/>
</dbReference>
<feature type="domain" description="Helicase ATP-binding" evidence="9">
    <location>
        <begin position="39"/>
        <end position="209"/>
    </location>
</feature>
<evidence type="ECO:0000256" key="3">
    <source>
        <dbReference type="ARBA" id="ARBA00022801"/>
    </source>
</evidence>
<keyword evidence="4 7" id="KW-0347">Helicase</keyword>
<dbReference type="GO" id="GO:0005524">
    <property type="term" value="F:ATP binding"/>
    <property type="evidence" value="ECO:0007669"/>
    <property type="project" value="UniProtKB-KW"/>
</dbReference>
<evidence type="ECO:0000256" key="5">
    <source>
        <dbReference type="ARBA" id="ARBA00022840"/>
    </source>
</evidence>
<keyword evidence="3 7" id="KW-0378">Hydrolase</keyword>
<feature type="compositionally biased region" description="Basic and acidic residues" evidence="8">
    <location>
        <begin position="499"/>
        <end position="534"/>
    </location>
</feature>
<dbReference type="GO" id="GO:0003724">
    <property type="term" value="F:RNA helicase activity"/>
    <property type="evidence" value="ECO:0007669"/>
    <property type="project" value="UniProtKB-EC"/>
</dbReference>
<evidence type="ECO:0000259" key="9">
    <source>
        <dbReference type="PROSITE" id="PS51192"/>
    </source>
</evidence>
<dbReference type="InterPro" id="IPR050547">
    <property type="entry name" value="DEAD_box_RNA_helicases"/>
</dbReference>
<dbReference type="PROSITE" id="PS00039">
    <property type="entry name" value="DEAD_ATP_HELICASE"/>
    <property type="match status" value="1"/>
</dbReference>
<dbReference type="EC" id="3.6.4.13" evidence="1"/>
<dbReference type="CDD" id="cd00268">
    <property type="entry name" value="DEADc"/>
    <property type="match status" value="1"/>
</dbReference>
<reference evidence="12" key="1">
    <citation type="journal article" date="2020" name="mSystems">
        <title>Genome- and Community-Level Interaction Insights into Carbon Utilization and Element Cycling Functions of Hydrothermarchaeota in Hydrothermal Sediment.</title>
        <authorList>
            <person name="Zhou Z."/>
            <person name="Liu Y."/>
            <person name="Xu W."/>
            <person name="Pan J."/>
            <person name="Luo Z.H."/>
            <person name="Li M."/>
        </authorList>
    </citation>
    <scope>NUCLEOTIDE SEQUENCE [LARGE SCALE GENOMIC DNA]</scope>
    <source>
        <strain evidence="12">SpSt-503</strain>
    </source>
</reference>
<dbReference type="SMART" id="SM00487">
    <property type="entry name" value="DEXDc"/>
    <property type="match status" value="1"/>
</dbReference>
<evidence type="ECO:0000256" key="7">
    <source>
        <dbReference type="RuleBase" id="RU000492"/>
    </source>
</evidence>
<dbReference type="PANTHER" id="PTHR47963">
    <property type="entry name" value="DEAD-BOX ATP-DEPENDENT RNA HELICASE 47, MITOCHONDRIAL"/>
    <property type="match status" value="1"/>
</dbReference>
<evidence type="ECO:0000313" key="12">
    <source>
        <dbReference type="EMBL" id="HFH29067.1"/>
    </source>
</evidence>
<proteinExistence type="inferred from homology"/>
<organism evidence="12">
    <name type="scientific">Gracilinema caldarium</name>
    <dbReference type="NCBI Taxonomy" id="215591"/>
    <lineage>
        <taxon>Bacteria</taxon>
        <taxon>Pseudomonadati</taxon>
        <taxon>Spirochaetota</taxon>
        <taxon>Spirochaetia</taxon>
        <taxon>Spirochaetales</taxon>
        <taxon>Breznakiellaceae</taxon>
        <taxon>Gracilinema</taxon>
    </lineage>
</organism>
<dbReference type="PROSITE" id="PS51195">
    <property type="entry name" value="Q_MOTIF"/>
    <property type="match status" value="1"/>
</dbReference>
<dbReference type="InterPro" id="IPR001650">
    <property type="entry name" value="Helicase_C-like"/>
</dbReference>
<dbReference type="PROSITE" id="PS51194">
    <property type="entry name" value="HELICASE_CTER"/>
    <property type="match status" value="1"/>
</dbReference>
<dbReference type="AlphaFoldDB" id="A0A7C3IJ24"/>
<keyword evidence="5 7" id="KW-0067">ATP-binding</keyword>
<evidence type="ECO:0000256" key="1">
    <source>
        <dbReference type="ARBA" id="ARBA00012552"/>
    </source>
</evidence>
<dbReference type="InterPro" id="IPR014014">
    <property type="entry name" value="RNA_helicase_DEAD_Q_motif"/>
</dbReference>
<name>A0A7C3IJ24_9SPIR</name>
<dbReference type="PROSITE" id="PS51192">
    <property type="entry name" value="HELICASE_ATP_BIND_1"/>
    <property type="match status" value="1"/>
</dbReference>
<dbReference type="GO" id="GO:0003723">
    <property type="term" value="F:RNA binding"/>
    <property type="evidence" value="ECO:0007669"/>
    <property type="project" value="TreeGrafter"/>
</dbReference>
<evidence type="ECO:0000259" key="11">
    <source>
        <dbReference type="PROSITE" id="PS51195"/>
    </source>
</evidence>
<comment type="caution">
    <text evidence="12">The sequence shown here is derived from an EMBL/GenBank/DDBJ whole genome shotgun (WGS) entry which is preliminary data.</text>
</comment>
<dbReference type="CDD" id="cd12252">
    <property type="entry name" value="RRM_DbpA"/>
    <property type="match status" value="1"/>
</dbReference>
<dbReference type="InterPro" id="IPR014001">
    <property type="entry name" value="Helicase_ATP-bd"/>
</dbReference>
<accession>A0A7C3IJ24</accession>
<dbReference type="Gene3D" id="3.30.70.330">
    <property type="match status" value="1"/>
</dbReference>
<evidence type="ECO:0000256" key="6">
    <source>
        <dbReference type="PROSITE-ProRule" id="PRU00552"/>
    </source>
</evidence>
<evidence type="ECO:0000259" key="10">
    <source>
        <dbReference type="PROSITE" id="PS51194"/>
    </source>
</evidence>
<evidence type="ECO:0000256" key="8">
    <source>
        <dbReference type="SAM" id="MobiDB-lite"/>
    </source>
</evidence>
<feature type="short sequence motif" description="Q motif" evidence="6">
    <location>
        <begin position="7"/>
        <end position="35"/>
    </location>
</feature>
<dbReference type="PANTHER" id="PTHR47963:SF8">
    <property type="entry name" value="ATP-DEPENDENT RNA HELICASE DEAD"/>
    <property type="match status" value="1"/>
</dbReference>
<comment type="similarity">
    <text evidence="7">Belongs to the DEAD box helicase family.</text>
</comment>
<keyword evidence="2 7" id="KW-0547">Nucleotide-binding</keyword>
<dbReference type="InterPro" id="IPR005580">
    <property type="entry name" value="DbpA/CsdA_RNA-bd_dom"/>
</dbReference>
<dbReference type="SMART" id="SM00490">
    <property type="entry name" value="HELICc"/>
    <property type="match status" value="1"/>
</dbReference>
<dbReference type="CDD" id="cd18787">
    <property type="entry name" value="SF2_C_DEAD"/>
    <property type="match status" value="1"/>
</dbReference>
<sequence length="609" mass="66473">MTTTTTLTFDDFGLSERVLSAVKAKGFIAPSSIQALALPRLLADEGHLIAKARTGTGKTAAFGIPLVERLTTPSQKPKALILTPTRELALQVAQEIKSLAGGPFPRIAAVYGGASIGPQLRDLSRGVEIVVGTPGRVMDHLDRGSLDLSEVDWFILDEADEMLDMGFFEDVEAILAKTKSDRRVALFSATMPEAILALVKRHIGQFDIVEDKASLEEKPAVDQFYLLLRKEDKLEALRRIIDGADDFYGLVFCGTKAETDELARRLVENGYGAEAIHGDLSQEGRERTLRRFRSRMTTILVATDVAARGIDVERLTHVINWDLPNDRETYVHRIGRTGRAGRRGIAISFVLPAARGRITQLSRSMEKVLGSPIQKMPIPSVPAVMTASQKRVIQKILAAVQGLGDQEETEQGEGILQVDDLAAAVSAALFPKNDPRALVADELITTLGERRAIEALVAAAYGNELDPSRYGPIAEVQDRLIRGSDRTSDRGRSAGRFGGDFRGDARDSRRFGEGREGRGGSLRERGDRDGTHRRTAGDRVYIGVGRRHGVSARDVAGLLMRAGGVPGRLVDAIEVRDYCAYATLPAEAARRAYDFAKRDPEHPTIKPAR</sequence>
<protein>
    <recommendedName>
        <fullName evidence="1">RNA helicase</fullName>
        <ecNumber evidence="1">3.6.4.13</ecNumber>
    </recommendedName>
</protein>
<dbReference type="InterPro" id="IPR012677">
    <property type="entry name" value="Nucleotide-bd_a/b_plait_sf"/>
</dbReference>
<feature type="compositionally biased region" description="Basic and acidic residues" evidence="8">
    <location>
        <begin position="481"/>
        <end position="492"/>
    </location>
</feature>
<evidence type="ECO:0000256" key="4">
    <source>
        <dbReference type="ARBA" id="ARBA00022806"/>
    </source>
</evidence>
<feature type="region of interest" description="Disordered" evidence="8">
    <location>
        <begin position="481"/>
        <end position="534"/>
    </location>
</feature>
<gene>
    <name evidence="12" type="ORF">ENS59_06085</name>
</gene>
<dbReference type="InterPro" id="IPR011545">
    <property type="entry name" value="DEAD/DEAH_box_helicase_dom"/>
</dbReference>
<dbReference type="InterPro" id="IPR044742">
    <property type="entry name" value="DEAD/DEAH_RhlB"/>
</dbReference>
<dbReference type="Gene3D" id="3.40.50.300">
    <property type="entry name" value="P-loop containing nucleotide triphosphate hydrolases"/>
    <property type="match status" value="2"/>
</dbReference>
<feature type="domain" description="DEAD-box RNA helicase Q" evidence="11">
    <location>
        <begin position="7"/>
        <end position="35"/>
    </location>
</feature>
<dbReference type="InterPro" id="IPR027417">
    <property type="entry name" value="P-loop_NTPase"/>
</dbReference>
<dbReference type="EMBL" id="DSVL01000190">
    <property type="protein sequence ID" value="HFH29067.1"/>
    <property type="molecule type" value="Genomic_DNA"/>
</dbReference>
<dbReference type="Pfam" id="PF00270">
    <property type="entry name" value="DEAD"/>
    <property type="match status" value="1"/>
</dbReference>
<evidence type="ECO:0000256" key="2">
    <source>
        <dbReference type="ARBA" id="ARBA00022741"/>
    </source>
</evidence>
<dbReference type="SUPFAM" id="SSF52540">
    <property type="entry name" value="P-loop containing nucleoside triphosphate hydrolases"/>
    <property type="match status" value="1"/>
</dbReference>